<dbReference type="GO" id="GO:0005737">
    <property type="term" value="C:cytoplasm"/>
    <property type="evidence" value="ECO:0007669"/>
    <property type="project" value="UniProtKB-SubCell"/>
</dbReference>
<keyword evidence="5 7" id="KW-0119">Carbohydrate metabolism</keyword>
<comment type="cofactor">
    <cofactor evidence="10">
        <name>Mg(2+)</name>
        <dbReference type="ChEBI" id="CHEBI:18420"/>
    </cofactor>
</comment>
<proteinExistence type="inferred from homology"/>
<feature type="site" description="Contributes to substrate recognition" evidence="9">
    <location>
        <position position="103"/>
    </location>
</feature>
<dbReference type="EC" id="3.1.3.-" evidence="7"/>
<evidence type="ECO:0000256" key="4">
    <source>
        <dbReference type="ARBA" id="ARBA00022801"/>
    </source>
</evidence>
<feature type="active site" description="Nucleophile" evidence="8">
    <location>
        <position position="11"/>
    </location>
</feature>
<gene>
    <name evidence="11" type="ORF">AVDCRST_MAG68-4828</name>
</gene>
<dbReference type="Gene3D" id="3.40.50.1000">
    <property type="entry name" value="HAD superfamily/HAD-like"/>
    <property type="match status" value="1"/>
</dbReference>
<organism evidence="11">
    <name type="scientific">uncultured Gemmatimonadota bacterium</name>
    <dbReference type="NCBI Taxonomy" id="203437"/>
    <lineage>
        <taxon>Bacteria</taxon>
        <taxon>Pseudomonadati</taxon>
        <taxon>Gemmatimonadota</taxon>
        <taxon>environmental samples</taxon>
    </lineage>
</organism>
<keyword evidence="4 7" id="KW-0378">Hydrolase</keyword>
<dbReference type="GO" id="GO:0016791">
    <property type="term" value="F:phosphatase activity"/>
    <property type="evidence" value="ECO:0007669"/>
    <property type="project" value="InterPro"/>
</dbReference>
<dbReference type="AlphaFoldDB" id="A0A6J4MQ74"/>
<keyword evidence="2 7" id="KW-0963">Cytoplasm</keyword>
<dbReference type="GO" id="GO:0046872">
    <property type="term" value="F:metal ion binding"/>
    <property type="evidence" value="ECO:0007669"/>
    <property type="project" value="UniProtKB-KW"/>
</dbReference>
<feature type="binding site" evidence="10">
    <location>
        <position position="11"/>
    </location>
    <ligand>
        <name>Mg(2+)</name>
        <dbReference type="ChEBI" id="CHEBI:18420"/>
    </ligand>
</feature>
<dbReference type="InterPro" id="IPR006549">
    <property type="entry name" value="HAD-SF_hydro_IIIA"/>
</dbReference>
<reference evidence="11" key="1">
    <citation type="submission" date="2020-02" db="EMBL/GenBank/DDBJ databases">
        <authorList>
            <person name="Meier V. D."/>
        </authorList>
    </citation>
    <scope>NUCLEOTIDE SEQUENCE</scope>
    <source>
        <strain evidence="11">AVDCRST_MAG68</strain>
    </source>
</reference>
<evidence type="ECO:0000256" key="10">
    <source>
        <dbReference type="PIRSR" id="PIRSR004682-4"/>
    </source>
</evidence>
<feature type="site" description="Stabilizes the phosphoryl group" evidence="9">
    <location>
        <position position="51"/>
    </location>
</feature>
<evidence type="ECO:0000256" key="6">
    <source>
        <dbReference type="ARBA" id="ARBA00031828"/>
    </source>
</evidence>
<dbReference type="NCBIfam" id="TIGR01656">
    <property type="entry name" value="Histidinol-ppas"/>
    <property type="match status" value="1"/>
</dbReference>
<dbReference type="InterPro" id="IPR023214">
    <property type="entry name" value="HAD_sf"/>
</dbReference>
<evidence type="ECO:0000256" key="8">
    <source>
        <dbReference type="PIRSR" id="PIRSR004682-1"/>
    </source>
</evidence>
<feature type="binding site" evidence="10">
    <location>
        <position position="9"/>
    </location>
    <ligand>
        <name>Mg(2+)</name>
        <dbReference type="ChEBI" id="CHEBI:18420"/>
    </ligand>
</feature>
<keyword evidence="10" id="KW-0862">Zinc</keyword>
<dbReference type="SUPFAM" id="SSF56784">
    <property type="entry name" value="HAD-like"/>
    <property type="match status" value="1"/>
</dbReference>
<dbReference type="Pfam" id="PF13242">
    <property type="entry name" value="Hydrolase_like"/>
    <property type="match status" value="1"/>
</dbReference>
<evidence type="ECO:0000256" key="9">
    <source>
        <dbReference type="PIRSR" id="PIRSR004682-3"/>
    </source>
</evidence>
<feature type="site" description="Stabilizes the phosphoryl group" evidence="9">
    <location>
        <position position="104"/>
    </location>
</feature>
<feature type="binding site" evidence="10">
    <location>
        <position position="90"/>
    </location>
    <ligand>
        <name>Zn(2+)</name>
        <dbReference type="ChEBI" id="CHEBI:29105"/>
    </ligand>
</feature>
<comment type="cofactor">
    <cofactor evidence="10">
        <name>Zn(2+)</name>
        <dbReference type="ChEBI" id="CHEBI:29105"/>
    </cofactor>
</comment>
<comment type="similarity">
    <text evidence="7">Belongs to the gmhB family.</text>
</comment>
<dbReference type="GO" id="GO:0005975">
    <property type="term" value="P:carbohydrate metabolic process"/>
    <property type="evidence" value="ECO:0007669"/>
    <property type="project" value="InterPro"/>
</dbReference>
<sequence length="179" mass="19042">MTAPAVFLDRDGTLIADRHYLADPDGVELLPGAGEAVARLNRAGLPVILVTNQSGIGRGYFTEAQYRSVHERVVRELAAYNARLDAAYHCPLGPGDPDPEELRKPGIGMYARAAAEHGLDLARSFYVGDRVRDVVAVERVGGTAILVRGPQSEDAPPFAAVVDTLAEAVERILGGVARG</sequence>
<feature type="active site" description="Nucleophile" evidence="8">
    <location>
        <position position="9"/>
    </location>
</feature>
<comment type="subcellular location">
    <subcellularLocation>
        <location evidence="1 7">Cytoplasm</location>
    </subcellularLocation>
</comment>
<keyword evidence="10" id="KW-0460">Magnesium</keyword>
<dbReference type="InterPro" id="IPR004446">
    <property type="entry name" value="Heptose_bisP_phosphatase"/>
</dbReference>
<dbReference type="InterPro" id="IPR036412">
    <property type="entry name" value="HAD-like_sf"/>
</dbReference>
<protein>
    <recommendedName>
        <fullName evidence="6 7">D,D-heptose 1,7-bisphosphate phosphatase</fullName>
        <ecNumber evidence="7">3.1.3.-</ecNumber>
    </recommendedName>
</protein>
<dbReference type="EMBL" id="CADCTW010000218">
    <property type="protein sequence ID" value="CAA9365813.1"/>
    <property type="molecule type" value="Genomic_DNA"/>
</dbReference>
<dbReference type="Pfam" id="PF13344">
    <property type="entry name" value="Hydrolase_6"/>
    <property type="match status" value="1"/>
</dbReference>
<dbReference type="PIRSF" id="PIRSF004682">
    <property type="entry name" value="GmhB"/>
    <property type="match status" value="1"/>
</dbReference>
<evidence type="ECO:0000256" key="3">
    <source>
        <dbReference type="ARBA" id="ARBA00022723"/>
    </source>
</evidence>
<accession>A0A6J4MQ74</accession>
<feature type="binding site" evidence="10">
    <location>
        <position position="129"/>
    </location>
    <ligand>
        <name>Mg(2+)</name>
        <dbReference type="ChEBI" id="CHEBI:18420"/>
    </ligand>
</feature>
<dbReference type="PANTHER" id="PTHR42891:SF1">
    <property type="entry name" value="D-GLYCERO-BETA-D-MANNO-HEPTOSE-1,7-BISPHOSPHATE 7-PHOSPHATASE"/>
    <property type="match status" value="1"/>
</dbReference>
<evidence type="ECO:0000313" key="11">
    <source>
        <dbReference type="EMBL" id="CAA9365813.1"/>
    </source>
</evidence>
<dbReference type="InterPro" id="IPR006543">
    <property type="entry name" value="Histidinol-phos"/>
</dbReference>
<evidence type="ECO:0000256" key="7">
    <source>
        <dbReference type="PIRNR" id="PIRNR004682"/>
    </source>
</evidence>
<keyword evidence="3 10" id="KW-0479">Metal-binding</keyword>
<dbReference type="CDD" id="cd07503">
    <property type="entry name" value="HAD_HisB-N"/>
    <property type="match status" value="1"/>
</dbReference>
<dbReference type="NCBIfam" id="TIGR01662">
    <property type="entry name" value="HAD-SF-IIIA"/>
    <property type="match status" value="1"/>
</dbReference>
<evidence type="ECO:0000256" key="2">
    <source>
        <dbReference type="ARBA" id="ARBA00022490"/>
    </source>
</evidence>
<evidence type="ECO:0000256" key="5">
    <source>
        <dbReference type="ARBA" id="ARBA00023277"/>
    </source>
</evidence>
<name>A0A6J4MQ74_9BACT</name>
<evidence type="ECO:0000256" key="1">
    <source>
        <dbReference type="ARBA" id="ARBA00004496"/>
    </source>
</evidence>
<dbReference type="InterPro" id="IPR006357">
    <property type="entry name" value="HAD-SF_hydro_IIA"/>
</dbReference>
<dbReference type="PANTHER" id="PTHR42891">
    <property type="entry name" value="D-GLYCERO-BETA-D-MANNO-HEPTOSE-1,7-BISPHOSPHATE 7-PHOSPHATASE"/>
    <property type="match status" value="1"/>
</dbReference>